<dbReference type="Proteomes" id="UP001165080">
    <property type="component" value="Unassembled WGS sequence"/>
</dbReference>
<comment type="caution">
    <text evidence="2">The sequence shown here is derived from an EMBL/GenBank/DDBJ whole genome shotgun (WGS) entry which is preliminary data.</text>
</comment>
<evidence type="ECO:0000256" key="1">
    <source>
        <dbReference type="SAM" id="Coils"/>
    </source>
</evidence>
<dbReference type="AlphaFoldDB" id="A0A9W6F7D7"/>
<reference evidence="2 3" key="1">
    <citation type="journal article" date="2023" name="Commun. Biol.">
        <title>Reorganization of the ancestral sex-determining regions during the evolution of trioecy in Pleodorina starrii.</title>
        <authorList>
            <person name="Takahashi K."/>
            <person name="Suzuki S."/>
            <person name="Kawai-Toyooka H."/>
            <person name="Yamamoto K."/>
            <person name="Hamaji T."/>
            <person name="Ootsuki R."/>
            <person name="Yamaguchi H."/>
            <person name="Kawachi M."/>
            <person name="Higashiyama T."/>
            <person name="Nozaki H."/>
        </authorList>
    </citation>
    <scope>NUCLEOTIDE SEQUENCE [LARGE SCALE GENOMIC DNA]</scope>
    <source>
        <strain evidence="2 3">NIES-4479</strain>
    </source>
</reference>
<accession>A0A9W6F7D7</accession>
<feature type="coiled-coil region" evidence="1">
    <location>
        <begin position="154"/>
        <end position="181"/>
    </location>
</feature>
<keyword evidence="3" id="KW-1185">Reference proteome</keyword>
<protein>
    <submittedName>
        <fullName evidence="2">Uncharacterized protein</fullName>
    </submittedName>
</protein>
<gene>
    <name evidence="2" type="primary">PLESTMB000687</name>
    <name evidence="2" type="ORF">PLESTB_001357500</name>
</gene>
<dbReference type="EMBL" id="BRXU01000022">
    <property type="protein sequence ID" value="GLC58426.1"/>
    <property type="molecule type" value="Genomic_DNA"/>
</dbReference>
<proteinExistence type="predicted"/>
<evidence type="ECO:0000313" key="3">
    <source>
        <dbReference type="Proteomes" id="UP001165080"/>
    </source>
</evidence>
<evidence type="ECO:0000313" key="2">
    <source>
        <dbReference type="EMBL" id="GLC58426.1"/>
    </source>
</evidence>
<keyword evidence="1" id="KW-0175">Coiled coil</keyword>
<name>A0A9W6F7D7_9CHLO</name>
<organism evidence="2 3">
    <name type="scientific">Pleodorina starrii</name>
    <dbReference type="NCBI Taxonomy" id="330485"/>
    <lineage>
        <taxon>Eukaryota</taxon>
        <taxon>Viridiplantae</taxon>
        <taxon>Chlorophyta</taxon>
        <taxon>core chlorophytes</taxon>
        <taxon>Chlorophyceae</taxon>
        <taxon>CS clade</taxon>
        <taxon>Chlamydomonadales</taxon>
        <taxon>Volvocaceae</taxon>
        <taxon>Pleodorina</taxon>
    </lineage>
</organism>
<sequence>MSREDVVRDDEFMRAKLDGYATPASLAALGNNVLSAVAAVGLEVSPAAGVIAAVVGAGPHNSECSAAATGARLLAAILQSLLSGGPRSFELRDVVDFEEAEGDGRWSRCVVIFSVDPDQAKLAKDTRARLQRIPLRAAAVRRAEEADAAEAVALAAVETAKAAVAAAVEEAEAQAAQAAEAEAVAAARLATERAVAAWGQVRSLALGRPAAPRQQ</sequence>